<evidence type="ECO:0000313" key="1">
    <source>
        <dbReference type="EMBL" id="EDM79978.1"/>
    </source>
</evidence>
<comment type="caution">
    <text evidence="1">The sequence shown here is derived from an EMBL/GenBank/DDBJ whole genome shotgun (WGS) entry which is preliminary data.</text>
</comment>
<sequence>MVLTAVDEEQEQEACMNSEFVECLRGSFQNEQLICLAPHGGAIEFETDTEAEMLADLLEVGSWSCKGWRSGGGAFARWHLTSTDINPASFQGLGSLLGTAYARAVAFHGMASPGVLVGGGAAFDERNLVGEYLAQSLAGTGVQVTVATEGDALAGASPANLVNWMCAGNGIQIEQGPQVRYEYAELVVQALAASLEELSG</sequence>
<gene>
    <name evidence="1" type="ORF">PPSIR1_23091</name>
</gene>
<dbReference type="Gene3D" id="3.40.630.100">
    <property type="entry name" value="Poly-gamma-glutamate hydrolase, zinc-binding motif"/>
    <property type="match status" value="1"/>
</dbReference>
<protein>
    <submittedName>
        <fullName evidence="1">Uncharacterized protein</fullName>
    </submittedName>
</protein>
<dbReference type="Pfam" id="PF05908">
    <property type="entry name" value="Gamma_PGA_hydro"/>
    <property type="match status" value="1"/>
</dbReference>
<dbReference type="InterPro" id="IPR038128">
    <property type="entry name" value="Gamma_PGA_hydro_sf"/>
</dbReference>
<organism evidence="1 2">
    <name type="scientific">Plesiocystis pacifica SIR-1</name>
    <dbReference type="NCBI Taxonomy" id="391625"/>
    <lineage>
        <taxon>Bacteria</taxon>
        <taxon>Pseudomonadati</taxon>
        <taxon>Myxococcota</taxon>
        <taxon>Polyangia</taxon>
        <taxon>Nannocystales</taxon>
        <taxon>Nannocystaceae</taxon>
        <taxon>Plesiocystis</taxon>
    </lineage>
</organism>
<keyword evidence="2" id="KW-1185">Reference proteome</keyword>
<name>A6G2P1_9BACT</name>
<dbReference type="eggNOG" id="COG4195">
    <property type="taxonomic scope" value="Bacteria"/>
</dbReference>
<proteinExistence type="predicted"/>
<reference evidence="1 2" key="1">
    <citation type="submission" date="2007-06" db="EMBL/GenBank/DDBJ databases">
        <authorList>
            <person name="Shimkets L."/>
            <person name="Ferriera S."/>
            <person name="Johnson J."/>
            <person name="Kravitz S."/>
            <person name="Beeson K."/>
            <person name="Sutton G."/>
            <person name="Rogers Y.-H."/>
            <person name="Friedman R."/>
            <person name="Frazier M."/>
            <person name="Venter J.C."/>
        </authorList>
    </citation>
    <scope>NUCLEOTIDE SEQUENCE [LARGE SCALE GENOMIC DNA]</scope>
    <source>
        <strain evidence="1 2">SIR-1</strain>
    </source>
</reference>
<dbReference type="Proteomes" id="UP000005801">
    <property type="component" value="Unassembled WGS sequence"/>
</dbReference>
<dbReference type="InterPro" id="IPR008585">
    <property type="entry name" value="Gamma_PGA_hydro"/>
</dbReference>
<accession>A6G2P1</accession>
<dbReference type="AlphaFoldDB" id="A6G2P1"/>
<evidence type="ECO:0000313" key="2">
    <source>
        <dbReference type="Proteomes" id="UP000005801"/>
    </source>
</evidence>
<dbReference type="EMBL" id="ABCS01000015">
    <property type="protein sequence ID" value="EDM79978.1"/>
    <property type="molecule type" value="Genomic_DNA"/>
</dbReference>